<dbReference type="Proteomes" id="UP000295804">
    <property type="component" value="Unassembled WGS sequence"/>
</dbReference>
<name>A0A4R7UVC5_9PSED</name>
<proteinExistence type="predicted"/>
<dbReference type="AlphaFoldDB" id="A0A4R7UVC5"/>
<evidence type="ECO:0000259" key="2">
    <source>
        <dbReference type="Pfam" id="PF11160"/>
    </source>
</evidence>
<dbReference type="Pfam" id="PF11160">
    <property type="entry name" value="Hva1_TUDOR"/>
    <property type="match status" value="1"/>
</dbReference>
<feature type="compositionally biased region" description="Basic and acidic residues" evidence="1">
    <location>
        <begin position="46"/>
        <end position="67"/>
    </location>
</feature>
<dbReference type="EMBL" id="SOCQ01000021">
    <property type="protein sequence ID" value="TDV39892.1"/>
    <property type="molecule type" value="Genomic_DNA"/>
</dbReference>
<protein>
    <submittedName>
        <fullName evidence="3">DUF2945 family protein</fullName>
    </submittedName>
</protein>
<sequence>MTGLNKCGGQAMSTSFKVGDAVHWNSEAGEIRGKVVKVHARDVEFMGRHRPASKDKPQYEVKSDKTGHLAMHHGAALHPGK</sequence>
<evidence type="ECO:0000256" key="1">
    <source>
        <dbReference type="SAM" id="MobiDB-lite"/>
    </source>
</evidence>
<reference evidence="3 4" key="1">
    <citation type="submission" date="2019-03" db="EMBL/GenBank/DDBJ databases">
        <title>Genomic analyses of the natural microbiome of Caenorhabditis elegans.</title>
        <authorList>
            <person name="Samuel B."/>
        </authorList>
    </citation>
    <scope>NUCLEOTIDE SEQUENCE [LARGE SCALE GENOMIC DNA]</scope>
    <source>
        <strain evidence="3 4">BIGb0525</strain>
    </source>
</reference>
<feature type="domain" description="Hypervirulence associated protein TUDOR" evidence="2">
    <location>
        <begin position="19"/>
        <end position="77"/>
    </location>
</feature>
<dbReference type="Gene3D" id="2.30.30.1060">
    <property type="match status" value="1"/>
</dbReference>
<feature type="compositionally biased region" description="Low complexity" evidence="1">
    <location>
        <begin position="68"/>
        <end position="81"/>
    </location>
</feature>
<feature type="region of interest" description="Disordered" evidence="1">
    <location>
        <begin position="46"/>
        <end position="81"/>
    </location>
</feature>
<organism evidence="3 4">
    <name type="scientific">Pseudomonas helmanticensis</name>
    <dbReference type="NCBI Taxonomy" id="1471381"/>
    <lineage>
        <taxon>Bacteria</taxon>
        <taxon>Pseudomonadati</taxon>
        <taxon>Pseudomonadota</taxon>
        <taxon>Gammaproteobacteria</taxon>
        <taxon>Pseudomonadales</taxon>
        <taxon>Pseudomonadaceae</taxon>
        <taxon>Pseudomonas</taxon>
    </lineage>
</organism>
<gene>
    <name evidence="3" type="ORF">EDF87_12141</name>
</gene>
<dbReference type="InterPro" id="IPR021331">
    <property type="entry name" value="Hva1_TUDOR"/>
</dbReference>
<accession>A0A4R7UVC5</accession>
<comment type="caution">
    <text evidence="3">The sequence shown here is derived from an EMBL/GenBank/DDBJ whole genome shotgun (WGS) entry which is preliminary data.</text>
</comment>
<evidence type="ECO:0000313" key="4">
    <source>
        <dbReference type="Proteomes" id="UP000295804"/>
    </source>
</evidence>
<evidence type="ECO:0000313" key="3">
    <source>
        <dbReference type="EMBL" id="TDV39892.1"/>
    </source>
</evidence>